<dbReference type="InterPro" id="IPR001296">
    <property type="entry name" value="Glyco_trans_1"/>
</dbReference>
<organism evidence="3 4">
    <name type="scientific">Duganella vulcania</name>
    <dbReference type="NCBI Taxonomy" id="2692166"/>
    <lineage>
        <taxon>Bacteria</taxon>
        <taxon>Pseudomonadati</taxon>
        <taxon>Pseudomonadota</taxon>
        <taxon>Betaproteobacteria</taxon>
        <taxon>Burkholderiales</taxon>
        <taxon>Oxalobacteraceae</taxon>
        <taxon>Telluria group</taxon>
        <taxon>Duganella</taxon>
    </lineage>
</organism>
<keyword evidence="3" id="KW-0808">Transferase</keyword>
<accession>A0A845H163</accession>
<dbReference type="EMBL" id="WWCX01000197">
    <property type="protein sequence ID" value="MYM99086.1"/>
    <property type="molecule type" value="Genomic_DNA"/>
</dbReference>
<name>A0A845H163_9BURK</name>
<feature type="domain" description="Glycosyl transferase family 1" evidence="1">
    <location>
        <begin position="184"/>
        <end position="344"/>
    </location>
</feature>
<evidence type="ECO:0000313" key="4">
    <source>
        <dbReference type="Proteomes" id="UP000447355"/>
    </source>
</evidence>
<dbReference type="RefSeq" id="WP_161087836.1">
    <property type="nucleotide sequence ID" value="NZ_WWCX01000197.1"/>
</dbReference>
<dbReference type="Gene3D" id="3.40.50.2000">
    <property type="entry name" value="Glycogen Phosphorylase B"/>
    <property type="match status" value="2"/>
</dbReference>
<dbReference type="PANTHER" id="PTHR12526">
    <property type="entry name" value="GLYCOSYLTRANSFERASE"/>
    <property type="match status" value="1"/>
</dbReference>
<reference evidence="3" key="1">
    <citation type="submission" date="2019-12" db="EMBL/GenBank/DDBJ databases">
        <title>Novel species isolated from a subtropical stream in China.</title>
        <authorList>
            <person name="Lu H."/>
        </authorList>
    </citation>
    <scope>NUCLEOTIDE SEQUENCE [LARGE SCALE GENOMIC DNA]</scope>
    <source>
        <strain evidence="3">FT81W</strain>
    </source>
</reference>
<dbReference type="PANTHER" id="PTHR12526:SF627">
    <property type="entry name" value="D-RHAMNOSYLTRANSFERASE WBPZ"/>
    <property type="match status" value="1"/>
</dbReference>
<evidence type="ECO:0000259" key="1">
    <source>
        <dbReference type="Pfam" id="PF00534"/>
    </source>
</evidence>
<feature type="domain" description="Glycosyltransferase subfamily 4-like N-terminal" evidence="2">
    <location>
        <begin position="15"/>
        <end position="149"/>
    </location>
</feature>
<dbReference type="Pfam" id="PF00534">
    <property type="entry name" value="Glycos_transf_1"/>
    <property type="match status" value="1"/>
</dbReference>
<dbReference type="Proteomes" id="UP000447355">
    <property type="component" value="Unassembled WGS sequence"/>
</dbReference>
<dbReference type="Pfam" id="PF13439">
    <property type="entry name" value="Glyco_transf_4"/>
    <property type="match status" value="1"/>
</dbReference>
<dbReference type="GO" id="GO:0016757">
    <property type="term" value="F:glycosyltransferase activity"/>
    <property type="evidence" value="ECO:0007669"/>
    <property type="project" value="InterPro"/>
</dbReference>
<evidence type="ECO:0000313" key="3">
    <source>
        <dbReference type="EMBL" id="MYM99086.1"/>
    </source>
</evidence>
<dbReference type="SUPFAM" id="SSF53756">
    <property type="entry name" value="UDP-Glycosyltransferase/glycogen phosphorylase"/>
    <property type="match status" value="1"/>
</dbReference>
<proteinExistence type="predicted"/>
<sequence length="376" mass="42557">MRVLHFYKTYYPDTWGGIEQVIRQLCVGTSRLGVRNEVLTLTRDRGPARIEFEGHTVHRARLDFEIASTGFSAGAIRQLARLARDADVIHYHFPWPFMDLAHFLARIDKPSVVTYHSDIVRQKNLLRVYGPLKRGFLRSVDTIVATSPNYLASSPVLKRFEHKTRTITYGLDKTIYPQPPQSLKDQWRARCGERFFLFVGVLRYYKGLHILLDAMANLDYPVVIVGAGPVEQELKEHARRLGLTYVIFVGAVEELDKVALLELSYAMVFPSHLRSEAFGISLLEGAMYGKPMISSEIGTGTTYINIDNETGLVVPPDDPAAFGAAMRTLWEQPERAAEMGRRAAARYWELFTAETMARNYHALYTELAAGRGRSQA</sequence>
<comment type="caution">
    <text evidence="3">The sequence shown here is derived from an EMBL/GenBank/DDBJ whole genome shotgun (WGS) entry which is preliminary data.</text>
</comment>
<dbReference type="AlphaFoldDB" id="A0A845H163"/>
<protein>
    <submittedName>
        <fullName evidence="3">Glycosyltransferase</fullName>
    </submittedName>
</protein>
<gene>
    <name evidence="3" type="ORF">GTP90_35105</name>
</gene>
<dbReference type="InterPro" id="IPR028098">
    <property type="entry name" value="Glyco_trans_4-like_N"/>
</dbReference>
<dbReference type="CDD" id="cd03795">
    <property type="entry name" value="GT4_WfcD-like"/>
    <property type="match status" value="1"/>
</dbReference>
<evidence type="ECO:0000259" key="2">
    <source>
        <dbReference type="Pfam" id="PF13439"/>
    </source>
</evidence>